<dbReference type="PANTHER" id="PTHR23346:SF7">
    <property type="entry name" value="STALLED RIBOSOME SENSOR GCN1"/>
    <property type="match status" value="1"/>
</dbReference>
<dbReference type="EMBL" id="JANJYI010000007">
    <property type="protein sequence ID" value="KAK2641063.1"/>
    <property type="molecule type" value="Genomic_DNA"/>
</dbReference>
<evidence type="ECO:0000256" key="1">
    <source>
        <dbReference type="ARBA" id="ARBA00022737"/>
    </source>
</evidence>
<accession>A0AAD9TSQ7</accession>
<keyword evidence="3" id="KW-1185">Reference proteome</keyword>
<dbReference type="GO" id="GO:0019887">
    <property type="term" value="F:protein kinase regulator activity"/>
    <property type="evidence" value="ECO:0007669"/>
    <property type="project" value="TreeGrafter"/>
</dbReference>
<dbReference type="PANTHER" id="PTHR23346">
    <property type="entry name" value="TRANSLATIONAL ACTIVATOR GCN1-RELATED"/>
    <property type="match status" value="1"/>
</dbReference>
<organism evidence="2 3">
    <name type="scientific">Dipteronia dyeriana</name>
    <dbReference type="NCBI Taxonomy" id="168575"/>
    <lineage>
        <taxon>Eukaryota</taxon>
        <taxon>Viridiplantae</taxon>
        <taxon>Streptophyta</taxon>
        <taxon>Embryophyta</taxon>
        <taxon>Tracheophyta</taxon>
        <taxon>Spermatophyta</taxon>
        <taxon>Magnoliopsida</taxon>
        <taxon>eudicotyledons</taxon>
        <taxon>Gunneridae</taxon>
        <taxon>Pentapetalae</taxon>
        <taxon>rosids</taxon>
        <taxon>malvids</taxon>
        <taxon>Sapindales</taxon>
        <taxon>Sapindaceae</taxon>
        <taxon>Hippocastanoideae</taxon>
        <taxon>Acereae</taxon>
        <taxon>Dipteronia</taxon>
    </lineage>
</organism>
<protein>
    <submittedName>
        <fullName evidence="2">Uncharacterized protein</fullName>
    </submittedName>
</protein>
<dbReference type="GO" id="GO:0006417">
    <property type="term" value="P:regulation of translation"/>
    <property type="evidence" value="ECO:0007669"/>
    <property type="project" value="TreeGrafter"/>
</dbReference>
<gene>
    <name evidence="2" type="ORF">Ddye_022826</name>
</gene>
<dbReference type="AlphaFoldDB" id="A0AAD9TSQ7"/>
<dbReference type="GO" id="GO:0005829">
    <property type="term" value="C:cytosol"/>
    <property type="evidence" value="ECO:0007669"/>
    <property type="project" value="TreeGrafter"/>
</dbReference>
<dbReference type="Proteomes" id="UP001280121">
    <property type="component" value="Unassembled WGS sequence"/>
</dbReference>
<reference evidence="2" key="1">
    <citation type="journal article" date="2023" name="Plant J.">
        <title>Genome sequences and population genomics provide insights into the demographic history, inbreeding, and mutation load of two 'living fossil' tree species of Dipteronia.</title>
        <authorList>
            <person name="Feng Y."/>
            <person name="Comes H.P."/>
            <person name="Chen J."/>
            <person name="Zhu S."/>
            <person name="Lu R."/>
            <person name="Zhang X."/>
            <person name="Li P."/>
            <person name="Qiu J."/>
            <person name="Olsen K.M."/>
            <person name="Qiu Y."/>
        </authorList>
    </citation>
    <scope>NUCLEOTIDE SEQUENCE</scope>
    <source>
        <strain evidence="2">KIB01</strain>
    </source>
</reference>
<proteinExistence type="predicted"/>
<name>A0AAD9TSQ7_9ROSI</name>
<keyword evidence="1" id="KW-0677">Repeat</keyword>
<comment type="caution">
    <text evidence="2">The sequence shown here is derived from an EMBL/GenBank/DDBJ whole genome shotgun (WGS) entry which is preliminary data.</text>
</comment>
<evidence type="ECO:0000313" key="3">
    <source>
        <dbReference type="Proteomes" id="UP001280121"/>
    </source>
</evidence>
<dbReference type="GO" id="GO:0034198">
    <property type="term" value="P:cellular response to amino acid starvation"/>
    <property type="evidence" value="ECO:0007669"/>
    <property type="project" value="TreeGrafter"/>
</dbReference>
<evidence type="ECO:0000313" key="2">
    <source>
        <dbReference type="EMBL" id="KAK2641063.1"/>
    </source>
</evidence>
<sequence>MVTEAAEDIQDFHGHEFGTDYSELCKELSQINYDDRSTAAKALVAALDELNYIEVLSILFSLYNKDARLGEDNIDSGCLGREGIALTLYSATDVKRAEDLPIVMTFLISHVQADPNTGVRKIMLNAGIKIIDKHGKDKVFLLFHTFVDYLNKKV</sequence>